<dbReference type="InterPro" id="IPR011856">
    <property type="entry name" value="tRNA_endonuc-like_dom_sf"/>
</dbReference>
<dbReference type="GO" id="GO:0005737">
    <property type="term" value="C:cytoplasm"/>
    <property type="evidence" value="ECO:0007669"/>
    <property type="project" value="UniProtKB-SubCell"/>
</dbReference>
<dbReference type="CDD" id="cd22354">
    <property type="entry name" value="RecU-like"/>
    <property type="match status" value="1"/>
</dbReference>
<keyword evidence="2 13" id="KW-0963">Cytoplasm</keyword>
<keyword evidence="4 13" id="KW-0479">Metal-binding</keyword>
<evidence type="ECO:0000256" key="9">
    <source>
        <dbReference type="ARBA" id="ARBA00023172"/>
    </source>
</evidence>
<keyword evidence="9 13" id="KW-0233">DNA recombination</keyword>
<evidence type="ECO:0000256" key="4">
    <source>
        <dbReference type="ARBA" id="ARBA00022723"/>
    </source>
</evidence>
<keyword evidence="6 13" id="KW-0227">DNA damage</keyword>
<evidence type="ECO:0000256" key="1">
    <source>
        <dbReference type="ARBA" id="ARBA00004496"/>
    </source>
</evidence>
<feature type="binding site" evidence="13">
    <location>
        <position position="92"/>
    </location>
    <ligand>
        <name>Mg(2+)</name>
        <dbReference type="ChEBI" id="CHEBI:18420"/>
    </ligand>
</feature>
<proteinExistence type="inferred from homology"/>
<keyword evidence="7 13" id="KW-0378">Hydrolase</keyword>
<dbReference type="Proteomes" id="UP000287101">
    <property type="component" value="Unassembled WGS sequence"/>
</dbReference>
<evidence type="ECO:0000256" key="2">
    <source>
        <dbReference type="ARBA" id="ARBA00022490"/>
    </source>
</evidence>
<evidence type="ECO:0000256" key="8">
    <source>
        <dbReference type="ARBA" id="ARBA00022842"/>
    </source>
</evidence>
<feature type="binding site" evidence="13">
    <location>
        <position position="90"/>
    </location>
    <ligand>
        <name>Mg(2+)</name>
        <dbReference type="ChEBI" id="CHEBI:18420"/>
    </ligand>
</feature>
<protein>
    <recommendedName>
        <fullName evidence="12 13">Holliday junction resolvase RecU</fullName>
        <ecNumber evidence="13 14">3.1.21.10</ecNumber>
    </recommendedName>
    <alternativeName>
        <fullName evidence="13">Recombination protein U homolog</fullName>
    </alternativeName>
</protein>
<organism evidence="16 17">
    <name type="scientific">Vagococcus fessus</name>
    <dbReference type="NCBI Taxonomy" id="120370"/>
    <lineage>
        <taxon>Bacteria</taxon>
        <taxon>Bacillati</taxon>
        <taxon>Bacillota</taxon>
        <taxon>Bacilli</taxon>
        <taxon>Lactobacillales</taxon>
        <taxon>Enterococcaceae</taxon>
        <taxon>Vagococcus</taxon>
    </lineage>
</organism>
<name>A0A430ACR2_9ENTE</name>
<evidence type="ECO:0000256" key="6">
    <source>
        <dbReference type="ARBA" id="ARBA00022763"/>
    </source>
</evidence>
<dbReference type="InterPro" id="IPR004612">
    <property type="entry name" value="Resolv_RecU"/>
</dbReference>
<evidence type="ECO:0000256" key="5">
    <source>
        <dbReference type="ARBA" id="ARBA00022759"/>
    </source>
</evidence>
<evidence type="ECO:0000256" key="3">
    <source>
        <dbReference type="ARBA" id="ARBA00022722"/>
    </source>
</evidence>
<keyword evidence="17" id="KW-1185">Reference proteome</keyword>
<keyword evidence="10 13" id="KW-0234">DNA repair</keyword>
<feature type="site" description="Transition state stabilizer" evidence="13">
    <location>
        <position position="107"/>
    </location>
</feature>
<reference evidence="16 17" key="1">
    <citation type="submission" date="2017-05" db="EMBL/GenBank/DDBJ databases">
        <title>Vagococcus spp. assemblies.</title>
        <authorList>
            <person name="Gulvik C.A."/>
        </authorList>
    </citation>
    <scope>NUCLEOTIDE SEQUENCE [LARGE SCALE GENOMIC DNA]</scope>
    <source>
        <strain evidence="16 17">CCUG 41755</strain>
    </source>
</reference>
<comment type="subcellular location">
    <subcellularLocation>
        <location evidence="1 13">Cytoplasm</location>
    </subcellularLocation>
</comment>
<dbReference type="AlphaFoldDB" id="A0A430ACR2"/>
<comment type="similarity">
    <text evidence="11 13">Belongs to the RecU family.</text>
</comment>
<evidence type="ECO:0000256" key="10">
    <source>
        <dbReference type="ARBA" id="ARBA00023204"/>
    </source>
</evidence>
<dbReference type="GO" id="GO:0000287">
    <property type="term" value="F:magnesium ion binding"/>
    <property type="evidence" value="ECO:0007669"/>
    <property type="project" value="UniProtKB-UniRule"/>
</dbReference>
<sequence>MRFNYPNGTTYSNSEPNPQKKQVKKTPATHTFANRGMTFEEAINQSNEYYRERQIALVHKKPTPIQIVKVDYPSRRAAVIREAYFKQASTTDYNGVYEGYHLDFEAKETKNKTSFPLHNFHEHQVNHMKACKEHGGIAFVLLWFSTLKRCFFIESDLIITFWKDKEQNRKSIPLALIEEQGIEIHTGFNPRIPYITALRTHIEKETHNHAKRH</sequence>
<dbReference type="HAMAP" id="MF_00130">
    <property type="entry name" value="RecU"/>
    <property type="match status" value="1"/>
</dbReference>
<comment type="cofactor">
    <cofactor evidence="13">
        <name>Mg(2+)</name>
        <dbReference type="ChEBI" id="CHEBI:18420"/>
    </cofactor>
    <text evidence="13">Binds 1 Mg(2+) ion per subunit.</text>
</comment>
<evidence type="ECO:0000313" key="17">
    <source>
        <dbReference type="Proteomes" id="UP000287101"/>
    </source>
</evidence>
<dbReference type="OrthoDB" id="9783592at2"/>
<dbReference type="EMBL" id="NGJY01000001">
    <property type="protein sequence ID" value="RSU05004.1"/>
    <property type="molecule type" value="Genomic_DNA"/>
</dbReference>
<dbReference type="GO" id="GO:0003676">
    <property type="term" value="F:nucleic acid binding"/>
    <property type="evidence" value="ECO:0007669"/>
    <property type="project" value="InterPro"/>
</dbReference>
<gene>
    <name evidence="13 16" type="primary">recU</name>
    <name evidence="16" type="ORF">CBF31_03010</name>
</gene>
<dbReference type="EC" id="3.1.21.10" evidence="13 14"/>
<feature type="compositionally biased region" description="Polar residues" evidence="15">
    <location>
        <begin position="1"/>
        <end position="20"/>
    </location>
</feature>
<keyword evidence="5 13" id="KW-0255">Endonuclease</keyword>
<dbReference type="PIRSF" id="PIRSF037785">
    <property type="entry name" value="RecU"/>
    <property type="match status" value="1"/>
</dbReference>
<comment type="catalytic activity">
    <reaction evidence="13">
        <text>Endonucleolytic cleavage at a junction such as a reciprocal single-stranded crossover between two homologous DNA duplexes (Holliday junction).</text>
        <dbReference type="EC" id="3.1.21.10"/>
    </reaction>
</comment>
<evidence type="ECO:0000256" key="12">
    <source>
        <dbReference type="ARBA" id="ARBA00029523"/>
    </source>
</evidence>
<accession>A0A430ACR2</accession>
<evidence type="ECO:0000256" key="7">
    <source>
        <dbReference type="ARBA" id="ARBA00022801"/>
    </source>
</evidence>
<dbReference type="Gene3D" id="3.40.1350.10">
    <property type="match status" value="1"/>
</dbReference>
<dbReference type="SUPFAM" id="SSF52980">
    <property type="entry name" value="Restriction endonuclease-like"/>
    <property type="match status" value="1"/>
</dbReference>
<evidence type="ECO:0000313" key="16">
    <source>
        <dbReference type="EMBL" id="RSU05004.1"/>
    </source>
</evidence>
<feature type="binding site" evidence="13">
    <location>
        <position position="124"/>
    </location>
    <ligand>
        <name>Mg(2+)</name>
        <dbReference type="ChEBI" id="CHEBI:18420"/>
    </ligand>
</feature>
<evidence type="ECO:0000256" key="13">
    <source>
        <dbReference type="HAMAP-Rule" id="MF_00130"/>
    </source>
</evidence>
<comment type="caution">
    <text evidence="16">The sequence shown here is derived from an EMBL/GenBank/DDBJ whole genome shotgun (WGS) entry which is preliminary data.</text>
</comment>
<dbReference type="NCBIfam" id="NF002584">
    <property type="entry name" value="PRK02234.1-5"/>
    <property type="match status" value="1"/>
</dbReference>
<dbReference type="GO" id="GO:0006310">
    <property type="term" value="P:DNA recombination"/>
    <property type="evidence" value="ECO:0007669"/>
    <property type="project" value="UniProtKB-UniRule"/>
</dbReference>
<evidence type="ECO:0000256" key="11">
    <source>
        <dbReference type="ARBA" id="ARBA00023447"/>
    </source>
</evidence>
<evidence type="ECO:0000256" key="14">
    <source>
        <dbReference type="NCBIfam" id="TIGR00648"/>
    </source>
</evidence>
<evidence type="ECO:0000256" key="15">
    <source>
        <dbReference type="SAM" id="MobiDB-lite"/>
    </source>
</evidence>
<keyword evidence="8 13" id="KW-0460">Magnesium</keyword>
<keyword evidence="3 13" id="KW-0540">Nuclease</keyword>
<dbReference type="GO" id="GO:0007059">
    <property type="term" value="P:chromosome segregation"/>
    <property type="evidence" value="ECO:0007669"/>
    <property type="project" value="UniProtKB-UniRule"/>
</dbReference>
<dbReference type="GO" id="GO:0006281">
    <property type="term" value="P:DNA repair"/>
    <property type="evidence" value="ECO:0007669"/>
    <property type="project" value="UniProtKB-UniRule"/>
</dbReference>
<comment type="function">
    <text evidence="13">Endonuclease that resolves Holliday junction intermediates in genetic recombination. Cleaves mobile four-strand junctions by introducing symmetrical nicks in paired strands. Promotes annealing of linear ssDNA with homologous dsDNA. Required for DNA repair, homologous recombination and chromosome segregation.</text>
</comment>
<feature type="binding site" evidence="13">
    <location>
        <position position="105"/>
    </location>
    <ligand>
        <name>Mg(2+)</name>
        <dbReference type="ChEBI" id="CHEBI:18420"/>
    </ligand>
</feature>
<feature type="region of interest" description="Disordered" evidence="15">
    <location>
        <begin position="1"/>
        <end position="27"/>
    </location>
</feature>
<dbReference type="GO" id="GO:0008821">
    <property type="term" value="F:crossover junction DNA endonuclease activity"/>
    <property type="evidence" value="ECO:0007669"/>
    <property type="project" value="UniProtKB-EC"/>
</dbReference>
<dbReference type="InterPro" id="IPR011335">
    <property type="entry name" value="Restrct_endonuc-II-like"/>
</dbReference>
<dbReference type="NCBIfam" id="TIGR00648">
    <property type="entry name" value="recU"/>
    <property type="match status" value="1"/>
</dbReference>
<dbReference type="NCBIfam" id="NF002581">
    <property type="entry name" value="PRK02234.1-2"/>
    <property type="match status" value="1"/>
</dbReference>
<dbReference type="Pfam" id="PF03838">
    <property type="entry name" value="RecU"/>
    <property type="match status" value="1"/>
</dbReference>
<dbReference type="RefSeq" id="WP_126830831.1">
    <property type="nucleotide sequence ID" value="NZ_CBCRYB010000007.1"/>
</dbReference>